<dbReference type="InterPro" id="IPR023606">
    <property type="entry name" value="CoA-Trfase_III_dom_1_sf"/>
</dbReference>
<dbReference type="STRING" id="1236220.SAMN04488112_10338"/>
<dbReference type="PANTHER" id="PTHR48207">
    <property type="entry name" value="SUCCINATE--HYDROXYMETHYLGLUTARATE COA-TRANSFERASE"/>
    <property type="match status" value="1"/>
</dbReference>
<gene>
    <name evidence="2" type="ORF">SAMN04488112_10338</name>
</gene>
<protein>
    <submittedName>
        <fullName evidence="2">Crotonobetainyl-CoA:carnitine CoA-transferase CaiB</fullName>
    </submittedName>
</protein>
<evidence type="ECO:0000256" key="1">
    <source>
        <dbReference type="ARBA" id="ARBA00022679"/>
    </source>
</evidence>
<dbReference type="RefSeq" id="WP_091566412.1">
    <property type="nucleotide sequence ID" value="NZ_FMZA01000003.1"/>
</dbReference>
<keyword evidence="3" id="KW-1185">Reference proteome</keyword>
<dbReference type="Proteomes" id="UP000199387">
    <property type="component" value="Unassembled WGS sequence"/>
</dbReference>
<organism evidence="2 3">
    <name type="scientific">Melghirimyces thermohalophilus</name>
    <dbReference type="NCBI Taxonomy" id="1236220"/>
    <lineage>
        <taxon>Bacteria</taxon>
        <taxon>Bacillati</taxon>
        <taxon>Bacillota</taxon>
        <taxon>Bacilli</taxon>
        <taxon>Bacillales</taxon>
        <taxon>Thermoactinomycetaceae</taxon>
        <taxon>Melghirimyces</taxon>
    </lineage>
</organism>
<dbReference type="SUPFAM" id="SSF89796">
    <property type="entry name" value="CoA-transferase family III (CaiB/BaiF)"/>
    <property type="match status" value="1"/>
</dbReference>
<evidence type="ECO:0000313" key="2">
    <source>
        <dbReference type="EMBL" id="SDC09587.1"/>
    </source>
</evidence>
<dbReference type="InterPro" id="IPR044855">
    <property type="entry name" value="CoA-Trfase_III_dom3_sf"/>
</dbReference>
<dbReference type="PANTHER" id="PTHR48207:SF3">
    <property type="entry name" value="SUCCINATE--HYDROXYMETHYLGLUTARATE COA-TRANSFERASE"/>
    <property type="match status" value="1"/>
</dbReference>
<dbReference type="InterPro" id="IPR050483">
    <property type="entry name" value="CoA-transferase_III_domain"/>
</dbReference>
<sequence>MNREGPLAGIQVLDCSRVLAGPFCTMILGDLGAEVIKVEAPGGGDETRGWGPPYAGEESAYYLSVNRNKRSMVLNLKTNQGQTILMDLVRQSDILVENFKVGTLARLGISPDRLLQENPRLIAAEISGFGQTGPHAHRAGYDYMIQALSGLMSITGSEASGPMKVGVAIVDVLTGLFTATGILAALQERSRSGKGQFLDVALFDASVASLVNVASNYLISGKLPDLLGNAHPNIVPYQLFHTQDQPMILAVGNDTQFRRLTERLGCPQLAEDPRFADNSARVENREMLTQFLESILLEQPCSHWMALFEEANLPCAPIQTLDQVFSGSQVEARKMLVEMEHPTAGKVPLVGSPLHFSRTPVSYRQPPPLLGEHTKEILSELGYAEEQIKEWEETKVLPG</sequence>
<dbReference type="Gene3D" id="3.40.50.10540">
    <property type="entry name" value="Crotonobetainyl-coa:carnitine coa-transferase, domain 1"/>
    <property type="match status" value="1"/>
</dbReference>
<dbReference type="OrthoDB" id="9797653at2"/>
<name>A0A1G6ISV6_9BACL</name>
<accession>A0A1G6ISV6</accession>
<dbReference type="Pfam" id="PF02515">
    <property type="entry name" value="CoA_transf_3"/>
    <property type="match status" value="1"/>
</dbReference>
<dbReference type="GO" id="GO:0008410">
    <property type="term" value="F:CoA-transferase activity"/>
    <property type="evidence" value="ECO:0007669"/>
    <property type="project" value="TreeGrafter"/>
</dbReference>
<evidence type="ECO:0000313" key="3">
    <source>
        <dbReference type="Proteomes" id="UP000199387"/>
    </source>
</evidence>
<reference evidence="2 3" key="1">
    <citation type="submission" date="2016-10" db="EMBL/GenBank/DDBJ databases">
        <authorList>
            <person name="de Groot N.N."/>
        </authorList>
    </citation>
    <scope>NUCLEOTIDE SEQUENCE [LARGE SCALE GENOMIC DNA]</scope>
    <source>
        <strain evidence="2 3">DSM 45514</strain>
    </source>
</reference>
<proteinExistence type="predicted"/>
<dbReference type="AlphaFoldDB" id="A0A1G6ISV6"/>
<dbReference type="EMBL" id="FMZA01000003">
    <property type="protein sequence ID" value="SDC09587.1"/>
    <property type="molecule type" value="Genomic_DNA"/>
</dbReference>
<keyword evidence="1 2" id="KW-0808">Transferase</keyword>
<dbReference type="Gene3D" id="3.30.1540.10">
    <property type="entry name" value="formyl-coa transferase, domain 3"/>
    <property type="match status" value="1"/>
</dbReference>
<dbReference type="InterPro" id="IPR003673">
    <property type="entry name" value="CoA-Trfase_fam_III"/>
</dbReference>